<keyword evidence="1" id="KW-0732">Signal</keyword>
<name>A0A7F5R8Z3_AGRPL</name>
<dbReference type="Proteomes" id="UP000192223">
    <property type="component" value="Unplaced"/>
</dbReference>
<sequence length="135" mass="14210">MKQKMISSLSILLALFGLSVGAAVNPSNKAAGCVINGVQEDDFLMEYVNSPIRDDFSGVVANFSTQGVSGVKLSGSKYFSASLVSNVLQIVTTNEFKNIEPAIGYAPIPAIKFQLNLQCASGNANLVSFSIGKKS</sequence>
<gene>
    <name evidence="3" type="primary">LOC112905058</name>
</gene>
<evidence type="ECO:0000313" key="3">
    <source>
        <dbReference type="RefSeq" id="XP_025832453.1"/>
    </source>
</evidence>
<organism evidence="2 3">
    <name type="scientific">Agrilus planipennis</name>
    <name type="common">Emerald ash borer</name>
    <name type="synonym">Agrilus marcopoli</name>
    <dbReference type="NCBI Taxonomy" id="224129"/>
    <lineage>
        <taxon>Eukaryota</taxon>
        <taxon>Metazoa</taxon>
        <taxon>Ecdysozoa</taxon>
        <taxon>Arthropoda</taxon>
        <taxon>Hexapoda</taxon>
        <taxon>Insecta</taxon>
        <taxon>Pterygota</taxon>
        <taxon>Neoptera</taxon>
        <taxon>Endopterygota</taxon>
        <taxon>Coleoptera</taxon>
        <taxon>Polyphaga</taxon>
        <taxon>Elateriformia</taxon>
        <taxon>Buprestoidea</taxon>
        <taxon>Buprestidae</taxon>
        <taxon>Agrilinae</taxon>
        <taxon>Agrilus</taxon>
    </lineage>
</organism>
<dbReference type="InParanoid" id="A0A7F5R8Z3"/>
<reference evidence="3" key="1">
    <citation type="submission" date="2025-08" db="UniProtKB">
        <authorList>
            <consortium name="RefSeq"/>
        </authorList>
    </citation>
    <scope>IDENTIFICATION</scope>
    <source>
        <tissue evidence="3">Entire body</tissue>
    </source>
</reference>
<dbReference type="KEGG" id="apln:112905058"/>
<protein>
    <submittedName>
        <fullName evidence="3">Uncharacterized protein LOC112905058</fullName>
    </submittedName>
</protein>
<accession>A0A7F5R8Z3</accession>
<dbReference type="RefSeq" id="XP_025832453.1">
    <property type="nucleotide sequence ID" value="XM_025976668.1"/>
</dbReference>
<keyword evidence="2" id="KW-1185">Reference proteome</keyword>
<feature type="signal peptide" evidence="1">
    <location>
        <begin position="1"/>
        <end position="21"/>
    </location>
</feature>
<feature type="chain" id="PRO_5028949014" evidence="1">
    <location>
        <begin position="22"/>
        <end position="135"/>
    </location>
</feature>
<evidence type="ECO:0000256" key="1">
    <source>
        <dbReference type="SAM" id="SignalP"/>
    </source>
</evidence>
<evidence type="ECO:0000313" key="2">
    <source>
        <dbReference type="Proteomes" id="UP000192223"/>
    </source>
</evidence>
<proteinExistence type="predicted"/>
<dbReference type="AlphaFoldDB" id="A0A7F5R8Z3"/>
<dbReference type="GeneID" id="112905058"/>